<protein>
    <submittedName>
        <fullName evidence="4">Linear amide C-N hydrolase</fullName>
    </submittedName>
</protein>
<keyword evidence="5" id="KW-1185">Reference proteome</keyword>
<dbReference type="InterPro" id="IPR052193">
    <property type="entry name" value="Peptidase_C59"/>
</dbReference>
<gene>
    <name evidence="4" type="ORF">DS831_01530</name>
</gene>
<keyword evidence="2 4" id="KW-0378">Hydrolase</keyword>
<evidence type="ECO:0000313" key="5">
    <source>
        <dbReference type="Proteomes" id="UP000284109"/>
    </source>
</evidence>
<evidence type="ECO:0000259" key="3">
    <source>
        <dbReference type="Pfam" id="PF02275"/>
    </source>
</evidence>
<dbReference type="GO" id="GO:0016787">
    <property type="term" value="F:hydrolase activity"/>
    <property type="evidence" value="ECO:0007669"/>
    <property type="project" value="UniProtKB-KW"/>
</dbReference>
<evidence type="ECO:0000256" key="2">
    <source>
        <dbReference type="ARBA" id="ARBA00022801"/>
    </source>
</evidence>
<sequence>MCTSISLTADNGQVFWGRTMDLNVGVFEDDAGLPASIVNIPQGATITSNLHSWTSKYDVMGIGSTKNLNIFDGVNSAGLAGDLQVLLESTHATAEQLQERHLKPLLGEEFVTFVLSNFQSVAEIREHIQEYGLLYHPYRHGYIRSQFSGHYLFIDETNDSVVIEPTDQGAFRLYDSVGVMTNSPEYYWHITNLRNYINLSNINPHKNKKVYNDRLALAPIATGTGYGMLGLPGDYTSPSRFVRAALIADSLGDFKPEAGINQLFSVLKSVTVPQGVQRGYKSSPVSDHTRYWVGYDLTERRLYVQTCLGLAFNTSKLKSHRSQITRTKIQVSNQAIELD</sequence>
<comment type="caution">
    <text evidence="4">The sequence shown here is derived from an EMBL/GenBank/DDBJ whole genome shotgun (WGS) entry which is preliminary data.</text>
</comment>
<dbReference type="AlphaFoldDB" id="A0A3R6ZZB5"/>
<reference evidence="4 5" key="1">
    <citation type="submission" date="2018-07" db="EMBL/GenBank/DDBJ databases">
        <title>Genome sequences of six Lactobacillus spp. isolated from bumble bee guts.</title>
        <authorList>
            <person name="Motta E.V.S."/>
            <person name="Moran N.A."/>
        </authorList>
    </citation>
    <scope>NUCLEOTIDE SEQUENCE [LARGE SCALE GENOMIC DNA]</scope>
    <source>
        <strain evidence="4 5">BI-1.1</strain>
    </source>
</reference>
<dbReference type="Pfam" id="PF02275">
    <property type="entry name" value="CBAH"/>
    <property type="match status" value="1"/>
</dbReference>
<comment type="similarity">
    <text evidence="1">Belongs to the peptidase C59 family.</text>
</comment>
<dbReference type="Proteomes" id="UP000284109">
    <property type="component" value="Unassembled WGS sequence"/>
</dbReference>
<dbReference type="EMBL" id="QOCR01000001">
    <property type="protein sequence ID" value="RHW52038.1"/>
    <property type="molecule type" value="Genomic_DNA"/>
</dbReference>
<feature type="domain" description="Choloylglycine hydrolase/NAAA C-terminal" evidence="3">
    <location>
        <begin position="2"/>
        <end position="317"/>
    </location>
</feature>
<evidence type="ECO:0000313" key="4">
    <source>
        <dbReference type="EMBL" id="RHW52038.1"/>
    </source>
</evidence>
<dbReference type="RefSeq" id="WP_118899721.1">
    <property type="nucleotide sequence ID" value="NZ_QOCR01000001.1"/>
</dbReference>
<proteinExistence type="inferred from homology"/>
<name>A0A3R6ZZB5_9LACO</name>
<dbReference type="PANTHER" id="PTHR35527:SF2">
    <property type="entry name" value="HYDROLASE"/>
    <property type="match status" value="1"/>
</dbReference>
<dbReference type="SUPFAM" id="SSF56235">
    <property type="entry name" value="N-terminal nucleophile aminohydrolases (Ntn hydrolases)"/>
    <property type="match status" value="1"/>
</dbReference>
<dbReference type="OrthoDB" id="9794717at2"/>
<organism evidence="4 5">
    <name type="scientific">Bombilactobacillus bombi</name>
    <dbReference type="NCBI Taxonomy" id="1303590"/>
    <lineage>
        <taxon>Bacteria</taxon>
        <taxon>Bacillati</taxon>
        <taxon>Bacillota</taxon>
        <taxon>Bacilli</taxon>
        <taxon>Lactobacillales</taxon>
        <taxon>Lactobacillaceae</taxon>
        <taxon>Bombilactobacillus</taxon>
    </lineage>
</organism>
<dbReference type="InterPro" id="IPR029055">
    <property type="entry name" value="Ntn_hydrolases_N"/>
</dbReference>
<evidence type="ECO:0000256" key="1">
    <source>
        <dbReference type="ARBA" id="ARBA00006625"/>
    </source>
</evidence>
<dbReference type="InterPro" id="IPR029132">
    <property type="entry name" value="CBAH/NAAA_C"/>
</dbReference>
<accession>A0A3R6ZZB5</accession>
<dbReference type="Gene3D" id="3.60.60.10">
    <property type="entry name" value="Penicillin V Acylase, Chain A"/>
    <property type="match status" value="1"/>
</dbReference>
<dbReference type="PANTHER" id="PTHR35527">
    <property type="entry name" value="CHOLOYLGLYCINE HYDROLASE"/>
    <property type="match status" value="1"/>
</dbReference>